<dbReference type="InterPro" id="IPR013762">
    <property type="entry name" value="Integrase-like_cat_sf"/>
</dbReference>
<comment type="caution">
    <text evidence="5">The sequence shown here is derived from an EMBL/GenBank/DDBJ whole genome shotgun (WGS) entry which is preliminary data.</text>
</comment>
<dbReference type="EMBL" id="MTSU01000032">
    <property type="protein sequence ID" value="ONF90893.1"/>
    <property type="molecule type" value="Genomic_DNA"/>
</dbReference>
<dbReference type="GO" id="GO:0003677">
    <property type="term" value="F:DNA binding"/>
    <property type="evidence" value="ECO:0007669"/>
    <property type="project" value="UniProtKB-KW"/>
</dbReference>
<dbReference type="InterPro" id="IPR002104">
    <property type="entry name" value="Integrase_catalytic"/>
</dbReference>
<dbReference type="Pfam" id="PF00589">
    <property type="entry name" value="Phage_integrase"/>
    <property type="match status" value="1"/>
</dbReference>
<dbReference type="RefSeq" id="WP_046943355.1">
    <property type="nucleotide sequence ID" value="NZ_MTSU01000032.1"/>
</dbReference>
<proteinExistence type="inferred from homology"/>
<keyword evidence="3" id="KW-0233">DNA recombination</keyword>
<dbReference type="Proteomes" id="UP000189337">
    <property type="component" value="Unassembled WGS sequence"/>
</dbReference>
<evidence type="ECO:0000256" key="3">
    <source>
        <dbReference type="ARBA" id="ARBA00023172"/>
    </source>
</evidence>
<evidence type="ECO:0000259" key="4">
    <source>
        <dbReference type="PROSITE" id="PS51898"/>
    </source>
</evidence>
<dbReference type="Gene3D" id="1.10.443.10">
    <property type="entry name" value="Intergrase catalytic core"/>
    <property type="match status" value="1"/>
</dbReference>
<sequence>MFKENVKIFEIDFKKRKKRVSIRDSEDSDPAFYKGFTDVTMRELKERFSNAVTEEDCRNKAIFTLMSKTGLRAKEVTSLRFSDILKGPSGEVLIRFRKKGGKNGYSVLSEEILTAMREYHNLVAVVSDHFFLSRPKRHQKQRTPLTTRSLQRIINSWNVQTCHGKKSHPHAIRHTVGQKLLEKAGSIAAQKVLGHSTPLTTSKFYTKPYFDGSAYLNW</sequence>
<dbReference type="PROSITE" id="PS51898">
    <property type="entry name" value="TYR_RECOMBINASE"/>
    <property type="match status" value="1"/>
</dbReference>
<evidence type="ECO:0000256" key="1">
    <source>
        <dbReference type="ARBA" id="ARBA00008857"/>
    </source>
</evidence>
<dbReference type="PANTHER" id="PTHR30349:SF41">
    <property type="entry name" value="INTEGRASE_RECOMBINASE PROTEIN MJ0367-RELATED"/>
    <property type="match status" value="1"/>
</dbReference>
<feature type="domain" description="Tyr recombinase" evidence="4">
    <location>
        <begin position="35"/>
        <end position="218"/>
    </location>
</feature>
<evidence type="ECO:0000256" key="2">
    <source>
        <dbReference type="ARBA" id="ARBA00023125"/>
    </source>
</evidence>
<gene>
    <name evidence="5" type="ORF">BWD14_19150</name>
</gene>
<comment type="similarity">
    <text evidence="1">Belongs to the 'phage' integrase family.</text>
</comment>
<evidence type="ECO:0000313" key="5">
    <source>
        <dbReference type="EMBL" id="ONF90893.1"/>
    </source>
</evidence>
<reference evidence="5 6" key="1">
    <citation type="submission" date="2017-01" db="EMBL/GenBank/DDBJ databases">
        <title>Comparative genomic analysis of Brazilian Leptospira santarosai.</title>
        <authorList>
            <person name="Moreno L.Z."/>
            <person name="Miraglia F."/>
            <person name="Kremer F.S."/>
            <person name="Eslabao M.R."/>
            <person name="Lilenbaum W."/>
            <person name="Dellagostin O.A."/>
            <person name="Moreno A.M."/>
        </authorList>
    </citation>
    <scope>NUCLEOTIDE SEQUENCE [LARGE SCALE GENOMIC DNA]</scope>
    <source>
        <strain evidence="5 6">M52/8-19</strain>
    </source>
</reference>
<evidence type="ECO:0000313" key="6">
    <source>
        <dbReference type="Proteomes" id="UP000189337"/>
    </source>
</evidence>
<dbReference type="AlphaFoldDB" id="A0AB73N6D1"/>
<keyword evidence="2" id="KW-0238">DNA-binding</keyword>
<dbReference type="PANTHER" id="PTHR30349">
    <property type="entry name" value="PHAGE INTEGRASE-RELATED"/>
    <property type="match status" value="1"/>
</dbReference>
<organism evidence="5 6">
    <name type="scientific">Leptospira santarosai</name>
    <dbReference type="NCBI Taxonomy" id="28183"/>
    <lineage>
        <taxon>Bacteria</taxon>
        <taxon>Pseudomonadati</taxon>
        <taxon>Spirochaetota</taxon>
        <taxon>Spirochaetia</taxon>
        <taxon>Leptospirales</taxon>
        <taxon>Leptospiraceae</taxon>
        <taxon>Leptospira</taxon>
    </lineage>
</organism>
<dbReference type="InterPro" id="IPR050090">
    <property type="entry name" value="Tyrosine_recombinase_XerCD"/>
</dbReference>
<dbReference type="GO" id="GO:0015074">
    <property type="term" value="P:DNA integration"/>
    <property type="evidence" value="ECO:0007669"/>
    <property type="project" value="InterPro"/>
</dbReference>
<dbReference type="GO" id="GO:0006310">
    <property type="term" value="P:DNA recombination"/>
    <property type="evidence" value="ECO:0007669"/>
    <property type="project" value="UniProtKB-KW"/>
</dbReference>
<name>A0AB73N6D1_9LEPT</name>
<dbReference type="InterPro" id="IPR011010">
    <property type="entry name" value="DNA_brk_join_enz"/>
</dbReference>
<dbReference type="SUPFAM" id="SSF56349">
    <property type="entry name" value="DNA breaking-rejoining enzymes"/>
    <property type="match status" value="1"/>
</dbReference>
<accession>A0AB73N6D1</accession>
<protein>
    <submittedName>
        <fullName evidence="5">Recombinase XerC</fullName>
    </submittedName>
</protein>